<dbReference type="OrthoDB" id="3344950at2759"/>
<sequence length="150" mass="16990">MASKEQLNFNEPHAPKENAIEAFNLLLPTIKNEILKSRRHWDKHEPRMWARASGLSDAELTSFTIENDLVEVSSSATSYGTIVLGKIRVLTDDEGEGFVHVRIHDPPNRGSEDVIFHSLFTDEIREEVGGSPIGYQAIQTRDKPLEFFNE</sequence>
<dbReference type="AlphaFoldDB" id="A0A8H7Y7Z2"/>
<dbReference type="EMBL" id="JAFIQS010000002">
    <property type="protein sequence ID" value="KAG5172589.1"/>
    <property type="molecule type" value="Genomic_DNA"/>
</dbReference>
<gene>
    <name evidence="1" type="ORF">JR316_002091</name>
</gene>
<name>A0A8H7Y7Z2_PSICU</name>
<organism evidence="1">
    <name type="scientific">Psilocybe cubensis</name>
    <name type="common">Psychedelic mushroom</name>
    <name type="synonym">Stropharia cubensis</name>
    <dbReference type="NCBI Taxonomy" id="181762"/>
    <lineage>
        <taxon>Eukaryota</taxon>
        <taxon>Fungi</taxon>
        <taxon>Dikarya</taxon>
        <taxon>Basidiomycota</taxon>
        <taxon>Agaricomycotina</taxon>
        <taxon>Agaricomycetes</taxon>
        <taxon>Agaricomycetidae</taxon>
        <taxon>Agaricales</taxon>
        <taxon>Agaricineae</taxon>
        <taxon>Strophariaceae</taxon>
        <taxon>Psilocybe</taxon>
    </lineage>
</organism>
<reference evidence="1" key="1">
    <citation type="submission" date="2021-02" db="EMBL/GenBank/DDBJ databases">
        <title>Psilocybe cubensis genome.</title>
        <authorList>
            <person name="Mckernan K.J."/>
            <person name="Crawford S."/>
            <person name="Trippe A."/>
            <person name="Kane L.T."/>
            <person name="Mclaughlin S."/>
        </authorList>
    </citation>
    <scope>NUCLEOTIDE SEQUENCE [LARGE SCALE GENOMIC DNA]</scope>
    <source>
        <strain evidence="1">MGC-MH-2018</strain>
    </source>
</reference>
<protein>
    <submittedName>
        <fullName evidence="1">Uncharacterized protein</fullName>
    </submittedName>
</protein>
<comment type="caution">
    <text evidence="1">The sequence shown here is derived from an EMBL/GenBank/DDBJ whole genome shotgun (WGS) entry which is preliminary data.</text>
</comment>
<evidence type="ECO:0000313" key="1">
    <source>
        <dbReference type="EMBL" id="KAG5172589.1"/>
    </source>
</evidence>
<proteinExistence type="predicted"/>
<accession>A0A8H7Y7Z2</accession>